<keyword evidence="2" id="KW-1185">Reference proteome</keyword>
<reference evidence="1 2" key="1">
    <citation type="submission" date="2018-08" db="EMBL/GenBank/DDBJ databases">
        <authorList>
            <person name="Laetsch R D."/>
            <person name="Stevens L."/>
            <person name="Kumar S."/>
            <person name="Blaxter L. M."/>
        </authorList>
    </citation>
    <scope>NUCLEOTIDE SEQUENCE [LARGE SCALE GENOMIC DNA]</scope>
</reference>
<accession>A0A498SV04</accession>
<protein>
    <submittedName>
        <fullName evidence="1">Uncharacterized protein</fullName>
    </submittedName>
</protein>
<organism evidence="1 2">
    <name type="scientific">Acanthocheilonema viteae</name>
    <name type="common">Filarial nematode worm</name>
    <name type="synonym">Dipetalonema viteae</name>
    <dbReference type="NCBI Taxonomy" id="6277"/>
    <lineage>
        <taxon>Eukaryota</taxon>
        <taxon>Metazoa</taxon>
        <taxon>Ecdysozoa</taxon>
        <taxon>Nematoda</taxon>
        <taxon>Chromadorea</taxon>
        <taxon>Rhabditida</taxon>
        <taxon>Spirurina</taxon>
        <taxon>Spiruromorpha</taxon>
        <taxon>Filarioidea</taxon>
        <taxon>Onchocercidae</taxon>
        <taxon>Acanthocheilonema</taxon>
    </lineage>
</organism>
<evidence type="ECO:0000313" key="2">
    <source>
        <dbReference type="Proteomes" id="UP000276991"/>
    </source>
</evidence>
<sequence length="91" mass="10514">MFITLVLSADLRKRSMLGRDVEFTIIGDTLILHYDNNDLALNMDNPAMNFTHDDFAVIRQTDDEYETFNIIFLAIDGRVIVRVPRGIINIR</sequence>
<dbReference type="EMBL" id="UPTC01006543">
    <property type="protein sequence ID" value="VBB35572.1"/>
    <property type="molecule type" value="Genomic_DNA"/>
</dbReference>
<evidence type="ECO:0000313" key="1">
    <source>
        <dbReference type="EMBL" id="VBB35572.1"/>
    </source>
</evidence>
<dbReference type="Proteomes" id="UP000276991">
    <property type="component" value="Unassembled WGS sequence"/>
</dbReference>
<dbReference type="AlphaFoldDB" id="A0A498SV04"/>
<name>A0A498SV04_ACAVI</name>
<gene>
    <name evidence="1" type="ORF">NAV_LOCUS10363</name>
</gene>
<proteinExistence type="predicted"/>